<dbReference type="Gene3D" id="2.60.40.10">
    <property type="entry name" value="Immunoglobulins"/>
    <property type="match status" value="1"/>
</dbReference>
<dbReference type="InterPro" id="IPR003961">
    <property type="entry name" value="FN3_dom"/>
</dbReference>
<reference evidence="2" key="1">
    <citation type="submission" date="2022-10" db="EMBL/GenBank/DDBJ databases">
        <title>Complete genome sequence of Capnocytophaga ochracea KCOM 2812 isolated from actinomycosis lesion.</title>
        <authorList>
            <person name="Kook J.-K."/>
            <person name="Park S.-N."/>
            <person name="Lim Y.K."/>
        </authorList>
    </citation>
    <scope>NUCLEOTIDE SEQUENCE</scope>
    <source>
        <strain evidence="2">KCOM 28121</strain>
    </source>
</reference>
<dbReference type="AlphaFoldDB" id="A0AA46WBZ8"/>
<dbReference type="InterPro" id="IPR013783">
    <property type="entry name" value="Ig-like_fold"/>
</dbReference>
<name>A0AA46WBZ8_CAPOC</name>
<gene>
    <name evidence="2" type="ORF">OL231_05085</name>
</gene>
<protein>
    <submittedName>
        <fullName evidence="2">Fibronectin type III domain-containing protein</fullName>
    </submittedName>
</protein>
<dbReference type="RefSeq" id="WP_178977483.1">
    <property type="nucleotide sequence ID" value="NZ_CP110230.1"/>
</dbReference>
<dbReference type="InterPro" id="IPR036116">
    <property type="entry name" value="FN3_sf"/>
</dbReference>
<organism evidence="2 3">
    <name type="scientific">Capnocytophaga ochracea</name>
    <dbReference type="NCBI Taxonomy" id="1018"/>
    <lineage>
        <taxon>Bacteria</taxon>
        <taxon>Pseudomonadati</taxon>
        <taxon>Bacteroidota</taxon>
        <taxon>Flavobacteriia</taxon>
        <taxon>Flavobacteriales</taxon>
        <taxon>Flavobacteriaceae</taxon>
        <taxon>Capnocytophaga</taxon>
    </lineage>
</organism>
<dbReference type="EMBL" id="CP110230">
    <property type="protein sequence ID" value="UZD41923.1"/>
    <property type="molecule type" value="Genomic_DNA"/>
</dbReference>
<accession>A0AA46WBZ8</accession>
<dbReference type="SUPFAM" id="SSF49265">
    <property type="entry name" value="Fibronectin type III"/>
    <property type="match status" value="1"/>
</dbReference>
<sequence>MTESTSAQLRWSAQAMMPNQEYPYKVMYREKGKTWKSQKVSMPYAKVTGLKRGRTYIYKVGVACGLETAYSSSVFGEESYMYSTEQEFTTTEQIDEKSQVQCGVKPEIRIKNTNPLQDNLYPNTTFTAGDFPVTVLNATGSNGVYSGEGYVKVPYLQDTKIKVVFNGIKLNTERQLIEGKLVTTYDETESNVVEVSKEIGDIIRGIIKEREERLAELEALEKKKKEINESDYQKKRETIFKSLQETDKEIAAQIENLSKSPFLSENSRKELTDVKTYYQTDKRQASTDDSFFNEVRKKDQETQQKVSNFDKEVKENKRLAVEQLNEQQSKGEPWYKNYKAFNKLQKIAGYEIWYKATADWIKDKRSIGTVFFLPDNKTLLLHTSEALPTDGENPPSTTEVTKKEGYFYYYNEDFDNKWHKVVDLPSSYKKLDLEPLFIEGYKELGRMLSFENGLILITGKDFDGEEASRLKAGGFLILEFAPVGRIWRVVKEPLKVAVSGVKGTFRTLAFEGGKWVSKTGIDKKAIEYIGKTVKKAISKKIVEVDNFMLTPEFKQILTTYWNKYKGKLPYDKWEDKFKTLYRNREIGTITEETFNKLMGSNAVQLEIQVGNSKRVIDNVLNGVAREVKSGKVTCSKYNDQVMKDIKIIKDNLSDKVDKIEWHCFDEVDPKFIQNVKAEVQKAGLKESDFIIIKY</sequence>
<evidence type="ECO:0000313" key="3">
    <source>
        <dbReference type="Proteomes" id="UP001163262"/>
    </source>
</evidence>
<dbReference type="Proteomes" id="UP001163262">
    <property type="component" value="Chromosome"/>
</dbReference>
<dbReference type="CDD" id="cd00063">
    <property type="entry name" value="FN3"/>
    <property type="match status" value="1"/>
</dbReference>
<keyword evidence="1" id="KW-0175">Coiled coil</keyword>
<proteinExistence type="predicted"/>
<feature type="coiled-coil region" evidence="1">
    <location>
        <begin position="203"/>
        <end position="230"/>
    </location>
</feature>
<evidence type="ECO:0000313" key="2">
    <source>
        <dbReference type="EMBL" id="UZD41923.1"/>
    </source>
</evidence>
<evidence type="ECO:0000256" key="1">
    <source>
        <dbReference type="SAM" id="Coils"/>
    </source>
</evidence>